<dbReference type="InterPro" id="IPR058561">
    <property type="entry name" value="Exonuc_1_C"/>
</dbReference>
<dbReference type="EC" id="3.1.11.1" evidence="3 14"/>
<dbReference type="InterPro" id="IPR012337">
    <property type="entry name" value="RNaseH-like_sf"/>
</dbReference>
<dbReference type="NCBIfam" id="NF008746">
    <property type="entry name" value="PRK11779.1"/>
    <property type="match status" value="1"/>
</dbReference>
<keyword evidence="6" id="KW-0479">Metal-binding</keyword>
<protein>
    <recommendedName>
        <fullName evidence="4 14">Exodeoxyribonuclease I</fullName>
        <ecNumber evidence="3 14">3.1.11.1</ecNumber>
    </recommendedName>
</protein>
<comment type="caution">
    <text evidence="17">The sequence shown here is derived from an EMBL/GenBank/DDBJ whole genome shotgun (WGS) entry which is preliminary data.</text>
</comment>
<keyword evidence="9 14" id="KW-0269">Exonuclease</keyword>
<dbReference type="InterPro" id="IPR013620">
    <property type="entry name" value="Exonuc_1_SH3"/>
</dbReference>
<evidence type="ECO:0000256" key="8">
    <source>
        <dbReference type="ARBA" id="ARBA00022801"/>
    </source>
</evidence>
<keyword evidence="12 14" id="KW-0234">DNA repair</keyword>
<organism evidence="17 18">
    <name type="scientific">Isoalcanivorax beigongshangi</name>
    <dbReference type="NCBI Taxonomy" id="3238810"/>
    <lineage>
        <taxon>Bacteria</taxon>
        <taxon>Pseudomonadati</taxon>
        <taxon>Pseudomonadota</taxon>
        <taxon>Gammaproteobacteria</taxon>
        <taxon>Oceanospirillales</taxon>
        <taxon>Alcanivoracaceae</taxon>
        <taxon>Isoalcanivorax</taxon>
    </lineage>
</organism>
<evidence type="ECO:0000256" key="3">
    <source>
        <dbReference type="ARBA" id="ARBA00012108"/>
    </source>
</evidence>
<dbReference type="SMART" id="SM00479">
    <property type="entry name" value="EXOIII"/>
    <property type="match status" value="1"/>
</dbReference>
<evidence type="ECO:0000256" key="7">
    <source>
        <dbReference type="ARBA" id="ARBA00022763"/>
    </source>
</evidence>
<evidence type="ECO:0000259" key="15">
    <source>
        <dbReference type="PROSITE" id="PS51784"/>
    </source>
</evidence>
<dbReference type="SUPFAM" id="SSF53098">
    <property type="entry name" value="Ribonuclease H-like"/>
    <property type="match status" value="1"/>
</dbReference>
<evidence type="ECO:0000256" key="12">
    <source>
        <dbReference type="ARBA" id="ARBA00023204"/>
    </source>
</evidence>
<evidence type="ECO:0000256" key="14">
    <source>
        <dbReference type="PIRNR" id="PIRNR000977"/>
    </source>
</evidence>
<feature type="domain" description="ExoI SH3-like" evidence="15">
    <location>
        <begin position="197"/>
        <end position="352"/>
    </location>
</feature>
<evidence type="ECO:0000256" key="10">
    <source>
        <dbReference type="ARBA" id="ARBA00022842"/>
    </source>
</evidence>
<sequence>MTAPTFFWHDYETWGIDTARDRPVQCAGVRTDAEFNVIDEPINLLCRPTPDYLPAPEACLVTGLTPQQALDEGMPEAEFIRRVHAELAAPGTCGVGYNSLRFDDEVTRNTLYRNFYDPYAREWQHGNSRWDLIDLVRLCHALRPDGMHWPQRDDGRTSFRLEELTAANDLAHESAHDAMSDVWATLALAQRIRALQPRMVDYAMGLRFRHEAARHLNLATQAPVLYISGQIPGAQQHAGFMMPLMAHPTRRHSIIAVDLRQDPSALLSLDADGIRARLFVSQAELPDGVERLALREIHLNRAPMMVPAKMVDDTVAARLGIDLPGCRQHWRQLREAREALAATLNQVYGAPAAQRPGSDDPDLMLYSGGFFSDDDRARMEAVRHAAPNQLGQFAGRFQDERLDEMLWRYRARNFPETLAPRERQRWQQWCHRRLTHPADGERGLAEFHQRISALRAELGDPNQHGRAHWVLDELDEYGQALHAAINAPVV</sequence>
<keyword evidence="18" id="KW-1185">Reference proteome</keyword>
<name>A0ABV4AFB8_9GAMM</name>
<dbReference type="PANTHER" id="PTHR11046:SF11">
    <property type="entry name" value="EXODEOXYRIBONUCLEASE I"/>
    <property type="match status" value="1"/>
</dbReference>
<evidence type="ECO:0000259" key="16">
    <source>
        <dbReference type="PROSITE" id="PS51785"/>
    </source>
</evidence>
<evidence type="ECO:0000313" key="17">
    <source>
        <dbReference type="EMBL" id="MEY1661520.1"/>
    </source>
</evidence>
<gene>
    <name evidence="17" type="primary">sbcB</name>
    <name evidence="17" type="ORF">AB5I84_05075</name>
</gene>
<dbReference type="Gene3D" id="1.10.287.1240">
    <property type="match status" value="1"/>
</dbReference>
<evidence type="ECO:0000256" key="5">
    <source>
        <dbReference type="ARBA" id="ARBA00022722"/>
    </source>
</evidence>
<dbReference type="Gene3D" id="3.30.420.10">
    <property type="entry name" value="Ribonuclease H-like superfamily/Ribonuclease H"/>
    <property type="match status" value="1"/>
</dbReference>
<dbReference type="InterPro" id="IPR034747">
    <property type="entry name" value="EXOI_SH3"/>
</dbReference>
<dbReference type="GO" id="GO:0008310">
    <property type="term" value="F:single-stranded DNA 3'-5' DNA exonuclease activity"/>
    <property type="evidence" value="ECO:0007669"/>
    <property type="project" value="UniProtKB-EC"/>
</dbReference>
<dbReference type="InterPro" id="IPR013520">
    <property type="entry name" value="Ribonucl_H"/>
</dbReference>
<reference evidence="17 18" key="1">
    <citation type="submission" date="2024-07" db="EMBL/GenBank/DDBJ databases">
        <authorList>
            <person name="Ren Q."/>
        </authorList>
    </citation>
    <scope>NUCLEOTIDE SEQUENCE [LARGE SCALE GENOMIC DNA]</scope>
    <source>
        <strain evidence="17 18">REN37</strain>
    </source>
</reference>
<dbReference type="InterPro" id="IPR023607">
    <property type="entry name" value="Exodeoxyribonuclease_I"/>
</dbReference>
<dbReference type="Pfam" id="PF00929">
    <property type="entry name" value="RNase_T"/>
    <property type="match status" value="1"/>
</dbReference>
<dbReference type="PIRSF" id="PIRSF000977">
    <property type="entry name" value="Exodeoxyribonuclease_I"/>
    <property type="match status" value="1"/>
</dbReference>
<feature type="domain" description="ExoI C-terminal" evidence="16">
    <location>
        <begin position="356"/>
        <end position="482"/>
    </location>
</feature>
<evidence type="ECO:0000313" key="18">
    <source>
        <dbReference type="Proteomes" id="UP001562065"/>
    </source>
</evidence>
<dbReference type="InterPro" id="IPR038649">
    <property type="entry name" value="EXOI_SH3_sf"/>
</dbReference>
<comment type="catalytic activity">
    <reaction evidence="1 14">
        <text>Exonucleolytic cleavage in the 3'- to 5'-direction to yield nucleoside 5'-phosphates.</text>
        <dbReference type="EC" id="3.1.11.1"/>
    </reaction>
</comment>
<accession>A0ABV4AFB8</accession>
<proteinExistence type="predicted"/>
<keyword evidence="11" id="KW-0238">DNA-binding</keyword>
<comment type="subunit">
    <text evidence="13">Monomer. Interacts with ssb (via C-terminus); this interaction stimulates the exonuclease activity by recruiting the enzyme to its substrate.</text>
</comment>
<dbReference type="InterPro" id="IPR036397">
    <property type="entry name" value="RNaseH_sf"/>
</dbReference>
<dbReference type="Gene3D" id="3.30.1520.20">
    <property type="entry name" value="Exonuclease ExoI, domain 2"/>
    <property type="match status" value="1"/>
</dbReference>
<evidence type="ECO:0000256" key="1">
    <source>
        <dbReference type="ARBA" id="ARBA00000563"/>
    </source>
</evidence>
<dbReference type="InterPro" id="IPR022894">
    <property type="entry name" value="Oligoribonuclease"/>
</dbReference>
<evidence type="ECO:0000256" key="2">
    <source>
        <dbReference type="ARBA" id="ARBA00001946"/>
    </source>
</evidence>
<evidence type="ECO:0000256" key="6">
    <source>
        <dbReference type="ARBA" id="ARBA00022723"/>
    </source>
</evidence>
<dbReference type="CDD" id="cd06138">
    <property type="entry name" value="ExoI_N"/>
    <property type="match status" value="1"/>
</dbReference>
<dbReference type="EMBL" id="JBGCUO010000001">
    <property type="protein sequence ID" value="MEY1661520.1"/>
    <property type="molecule type" value="Genomic_DNA"/>
</dbReference>
<evidence type="ECO:0000256" key="11">
    <source>
        <dbReference type="ARBA" id="ARBA00023125"/>
    </source>
</evidence>
<evidence type="ECO:0000256" key="9">
    <source>
        <dbReference type="ARBA" id="ARBA00022839"/>
    </source>
</evidence>
<keyword evidence="8 14" id="KW-0378">Hydrolase</keyword>
<dbReference type="PANTHER" id="PTHR11046">
    <property type="entry name" value="OLIGORIBONUCLEASE, MITOCHONDRIAL"/>
    <property type="match status" value="1"/>
</dbReference>
<keyword evidence="7 14" id="KW-0227">DNA damage</keyword>
<dbReference type="PROSITE" id="PS51785">
    <property type="entry name" value="EXOI_C"/>
    <property type="match status" value="1"/>
</dbReference>
<dbReference type="Pfam" id="PF08411">
    <property type="entry name" value="ExoI_SH3"/>
    <property type="match status" value="1"/>
</dbReference>
<keyword evidence="10" id="KW-0460">Magnesium</keyword>
<keyword evidence="5 14" id="KW-0540">Nuclease</keyword>
<evidence type="ECO:0000256" key="4">
    <source>
        <dbReference type="ARBA" id="ARBA00019900"/>
    </source>
</evidence>
<dbReference type="Gene3D" id="1.20.1280.70">
    <property type="entry name" value="Exonuclease ExoI, domain 3"/>
    <property type="match status" value="1"/>
</dbReference>
<dbReference type="RefSeq" id="WP_369454772.1">
    <property type="nucleotide sequence ID" value="NZ_JBGCUO010000001.1"/>
</dbReference>
<dbReference type="Proteomes" id="UP001562065">
    <property type="component" value="Unassembled WGS sequence"/>
</dbReference>
<evidence type="ECO:0000256" key="13">
    <source>
        <dbReference type="ARBA" id="ARBA00046792"/>
    </source>
</evidence>
<dbReference type="PROSITE" id="PS51784">
    <property type="entry name" value="EXOI_SH3"/>
    <property type="match status" value="1"/>
</dbReference>
<comment type="cofactor">
    <cofactor evidence="2">
        <name>Mg(2+)</name>
        <dbReference type="ChEBI" id="CHEBI:18420"/>
    </cofactor>
</comment>
<dbReference type="Pfam" id="PF26016">
    <property type="entry name" value="ExoI_C"/>
    <property type="match status" value="1"/>
</dbReference>